<evidence type="ECO:0000313" key="5">
    <source>
        <dbReference type="EMBL" id="AWB65214.1"/>
    </source>
</evidence>
<keyword evidence="2 4" id="KW-0489">Methyltransferase</keyword>
<dbReference type="PANTHER" id="PTHR43619">
    <property type="entry name" value="S-ADENOSYL-L-METHIONINE-DEPENDENT METHYLTRANSFERASE YKTD-RELATED"/>
    <property type="match status" value="1"/>
</dbReference>
<keyword evidence="3" id="KW-0808">Transferase</keyword>
<dbReference type="InterPro" id="IPR007213">
    <property type="entry name" value="Ppm1/Ppm2/Tcmp"/>
</dbReference>
<evidence type="ECO:0000256" key="2">
    <source>
        <dbReference type="ARBA" id="ARBA00022603"/>
    </source>
</evidence>
<protein>
    <recommendedName>
        <fullName evidence="4">S-adenosyl-L-methionine-dependent methyltransferase</fullName>
        <ecNumber evidence="4">2.1.1.-</ecNumber>
    </recommendedName>
</protein>
<evidence type="ECO:0000313" key="6">
    <source>
        <dbReference type="Proteomes" id="UP000244441"/>
    </source>
</evidence>
<dbReference type="NCBIfam" id="TIGR00027">
    <property type="entry name" value="mthyl_TIGR00027"/>
    <property type="match status" value="1"/>
</dbReference>
<reference evidence="5 6" key="1">
    <citation type="submission" date="2018-01" db="EMBL/GenBank/DDBJ databases">
        <title>Genome sequence of a Cantenovulum-like bacteria.</title>
        <authorList>
            <person name="Tan W.R."/>
            <person name="Lau N.-S."/>
            <person name="Go F."/>
            <person name="Amirul A.-A.A."/>
        </authorList>
    </citation>
    <scope>NUCLEOTIDE SEQUENCE [LARGE SCALE GENOMIC DNA]</scope>
    <source>
        <strain evidence="5 6">CCB-QB4</strain>
    </source>
</reference>
<dbReference type="AlphaFoldDB" id="A0A2S0VLX0"/>
<dbReference type="InterPro" id="IPR011610">
    <property type="entry name" value="SAM_mthyl_Trfase_ML2640-like"/>
</dbReference>
<evidence type="ECO:0000256" key="4">
    <source>
        <dbReference type="RuleBase" id="RU362030"/>
    </source>
</evidence>
<proteinExistence type="inferred from homology"/>
<comment type="similarity">
    <text evidence="1 4">Belongs to the UPF0677 family.</text>
</comment>
<keyword evidence="4" id="KW-0949">S-adenosyl-L-methionine</keyword>
<dbReference type="InterPro" id="IPR029063">
    <property type="entry name" value="SAM-dependent_MTases_sf"/>
</dbReference>
<evidence type="ECO:0000256" key="1">
    <source>
        <dbReference type="ARBA" id="ARBA00008138"/>
    </source>
</evidence>
<keyword evidence="6" id="KW-1185">Reference proteome</keyword>
<dbReference type="GO" id="GO:0008168">
    <property type="term" value="F:methyltransferase activity"/>
    <property type="evidence" value="ECO:0007669"/>
    <property type="project" value="UniProtKB-UniRule"/>
</dbReference>
<name>A0A2S0VLX0_9ALTE</name>
<evidence type="ECO:0000256" key="3">
    <source>
        <dbReference type="ARBA" id="ARBA00022679"/>
    </source>
</evidence>
<dbReference type="EC" id="2.1.1.-" evidence="4"/>
<dbReference type="RefSeq" id="WP_108601291.1">
    <property type="nucleotide sequence ID" value="NZ_CP026604.1"/>
</dbReference>
<comment type="function">
    <text evidence="4">Exhibits S-adenosyl-L-methionine-dependent methyltransferase activity.</text>
</comment>
<dbReference type="EMBL" id="CP026604">
    <property type="protein sequence ID" value="AWB65214.1"/>
    <property type="molecule type" value="Genomic_DNA"/>
</dbReference>
<dbReference type="GO" id="GO:0032259">
    <property type="term" value="P:methylation"/>
    <property type="evidence" value="ECO:0007669"/>
    <property type="project" value="UniProtKB-KW"/>
</dbReference>
<dbReference type="OrthoDB" id="9806164at2"/>
<dbReference type="KEGG" id="cate:C2869_01585"/>
<dbReference type="Proteomes" id="UP000244441">
    <property type="component" value="Chromosome"/>
</dbReference>
<accession>A0A2S0VLX0</accession>
<dbReference type="Pfam" id="PF04072">
    <property type="entry name" value="LCM"/>
    <property type="match status" value="1"/>
</dbReference>
<dbReference type="SUPFAM" id="SSF53335">
    <property type="entry name" value="S-adenosyl-L-methionine-dependent methyltransferases"/>
    <property type="match status" value="1"/>
</dbReference>
<gene>
    <name evidence="5" type="ORF">C2869_01585</name>
</gene>
<sequence length="295" mass="32994">MKDDQASSTALSVLQGIIYVSNKPQFANLVSTETANAGKKILAATRQGQKRLKQLSNPLFVAAVPLMEKLMMPGITLHYALRKKYIEDTVLNAINDGCTQVLNLGAGFDTLAYRFSKQYPNINFIELDHPATQQLKSQALAVDNSATDNLHLISVDFTHQTLAQVLEQANCFYPDKPTICIIEGVLMYLTPEQIYDLFLAISGQIKAPTSIVFTAVEPASANKGSYGPLLNIYLKIKGEPLNWLCNRQDLPTFMQKTYFEIDHIANFEAFKSKYVPEHNGDMHRNEYIALVTKRT</sequence>
<organism evidence="5 6">
    <name type="scientific">Saccharobesus litoralis</name>
    <dbReference type="NCBI Taxonomy" id="2172099"/>
    <lineage>
        <taxon>Bacteria</taxon>
        <taxon>Pseudomonadati</taxon>
        <taxon>Pseudomonadota</taxon>
        <taxon>Gammaproteobacteria</taxon>
        <taxon>Alteromonadales</taxon>
        <taxon>Alteromonadaceae</taxon>
        <taxon>Saccharobesus</taxon>
    </lineage>
</organism>
<dbReference type="Gene3D" id="3.40.50.150">
    <property type="entry name" value="Vaccinia Virus protein VP39"/>
    <property type="match status" value="1"/>
</dbReference>
<dbReference type="PANTHER" id="PTHR43619:SF2">
    <property type="entry name" value="S-ADENOSYL-L-METHIONINE-DEPENDENT METHYLTRANSFERASES SUPERFAMILY PROTEIN"/>
    <property type="match status" value="1"/>
</dbReference>